<feature type="transmembrane region" description="Helical" evidence="6">
    <location>
        <begin position="60"/>
        <end position="77"/>
    </location>
</feature>
<feature type="transmembrane region" description="Helical" evidence="6">
    <location>
        <begin position="98"/>
        <end position="123"/>
    </location>
</feature>
<dbReference type="InterPro" id="IPR036259">
    <property type="entry name" value="MFS_trans_sf"/>
</dbReference>
<keyword evidence="2" id="KW-0813">Transport</keyword>
<protein>
    <recommendedName>
        <fullName evidence="7">Major facilitator superfamily (MFS) profile domain-containing protein</fullName>
    </recommendedName>
</protein>
<evidence type="ECO:0000256" key="6">
    <source>
        <dbReference type="SAM" id="Phobius"/>
    </source>
</evidence>
<dbReference type="Gene3D" id="1.20.1250.20">
    <property type="entry name" value="MFS general substrate transporter like domains"/>
    <property type="match status" value="1"/>
</dbReference>
<dbReference type="InterPro" id="IPR020846">
    <property type="entry name" value="MFS_dom"/>
</dbReference>
<dbReference type="GO" id="GO:0016020">
    <property type="term" value="C:membrane"/>
    <property type="evidence" value="ECO:0007669"/>
    <property type="project" value="UniProtKB-SubCell"/>
</dbReference>
<dbReference type="SUPFAM" id="SSF103473">
    <property type="entry name" value="MFS general substrate transporter"/>
    <property type="match status" value="1"/>
</dbReference>
<evidence type="ECO:0000256" key="3">
    <source>
        <dbReference type="ARBA" id="ARBA00022692"/>
    </source>
</evidence>
<dbReference type="PANTHER" id="PTHR42718">
    <property type="entry name" value="MAJOR FACILITATOR SUPERFAMILY MULTIDRUG TRANSPORTER MFSC"/>
    <property type="match status" value="1"/>
</dbReference>
<feature type="transmembrane region" description="Helical" evidence="6">
    <location>
        <begin position="272"/>
        <end position="291"/>
    </location>
</feature>
<proteinExistence type="predicted"/>
<gene>
    <name evidence="8" type="ORF">S01H1_07115</name>
</gene>
<accession>X0SVF3</accession>
<evidence type="ECO:0000259" key="7">
    <source>
        <dbReference type="PROSITE" id="PS50850"/>
    </source>
</evidence>
<feature type="transmembrane region" description="Helical" evidence="6">
    <location>
        <begin position="35"/>
        <end position="54"/>
    </location>
</feature>
<dbReference type="AlphaFoldDB" id="X0SVF3"/>
<reference evidence="8" key="1">
    <citation type="journal article" date="2014" name="Front. Microbiol.">
        <title>High frequency of phylogenetically diverse reductive dehalogenase-homologous genes in deep subseafloor sedimentary metagenomes.</title>
        <authorList>
            <person name="Kawai M."/>
            <person name="Futagami T."/>
            <person name="Toyoda A."/>
            <person name="Takaki Y."/>
            <person name="Nishi S."/>
            <person name="Hori S."/>
            <person name="Arai W."/>
            <person name="Tsubouchi T."/>
            <person name="Morono Y."/>
            <person name="Uchiyama I."/>
            <person name="Ito T."/>
            <person name="Fujiyama A."/>
            <person name="Inagaki F."/>
            <person name="Takami H."/>
        </authorList>
    </citation>
    <scope>NUCLEOTIDE SEQUENCE</scope>
    <source>
        <strain evidence="8">Expedition CK06-06</strain>
    </source>
</reference>
<feature type="transmembrane region" description="Helical" evidence="6">
    <location>
        <begin position="189"/>
        <end position="210"/>
    </location>
</feature>
<organism evidence="8">
    <name type="scientific">marine sediment metagenome</name>
    <dbReference type="NCBI Taxonomy" id="412755"/>
    <lineage>
        <taxon>unclassified sequences</taxon>
        <taxon>metagenomes</taxon>
        <taxon>ecological metagenomes</taxon>
    </lineage>
</organism>
<dbReference type="Pfam" id="PF07690">
    <property type="entry name" value="MFS_1"/>
    <property type="match status" value="1"/>
</dbReference>
<sequence length="300" mass="32872">WESIFHLSGIMSLALIGLVLWALRREWTEAKGEKFDLVGSITFGVSLAAFMYGFSVLNTLLGVVLVVVGILGFIFFVRWENRTEIPVFNLQVFRKNRVFMFSSLAALVTYSSTFAITFLLSLYLQYVKGFQPDEAGLVLIVSSVLMTIFTPISGRISDRIEPRLVASVGLAINCVALSLLIFVGSGTALWYIILALAIYGIGIGLFSSPNSNAIMGSVENRILGVVSGTLGTTRTAGMMLSMGIMMVLFSIYVGQSEITRELYPEFLMSMRVGYIIFTAIGVLGLFTQLAARNITRTRAS</sequence>
<feature type="transmembrane region" description="Helical" evidence="6">
    <location>
        <begin position="164"/>
        <end position="183"/>
    </location>
</feature>
<keyword evidence="5 6" id="KW-0472">Membrane</keyword>
<comment type="subcellular location">
    <subcellularLocation>
        <location evidence="1">Membrane</location>
        <topology evidence="1">Multi-pass membrane protein</topology>
    </subcellularLocation>
</comment>
<comment type="caution">
    <text evidence="8">The sequence shown here is derived from an EMBL/GenBank/DDBJ whole genome shotgun (WGS) entry which is preliminary data.</text>
</comment>
<keyword evidence="3 6" id="KW-0812">Transmembrane</keyword>
<evidence type="ECO:0000256" key="2">
    <source>
        <dbReference type="ARBA" id="ARBA00022448"/>
    </source>
</evidence>
<feature type="transmembrane region" description="Helical" evidence="6">
    <location>
        <begin position="135"/>
        <end position="152"/>
    </location>
</feature>
<name>X0SVF3_9ZZZZ</name>
<dbReference type="InterPro" id="IPR011701">
    <property type="entry name" value="MFS"/>
</dbReference>
<evidence type="ECO:0000313" key="8">
    <source>
        <dbReference type="EMBL" id="GAF85168.1"/>
    </source>
</evidence>
<feature type="transmembrane region" description="Helical" evidence="6">
    <location>
        <begin position="6"/>
        <end position="23"/>
    </location>
</feature>
<feature type="transmembrane region" description="Helical" evidence="6">
    <location>
        <begin position="222"/>
        <end position="252"/>
    </location>
</feature>
<dbReference type="GO" id="GO:0022857">
    <property type="term" value="F:transmembrane transporter activity"/>
    <property type="evidence" value="ECO:0007669"/>
    <property type="project" value="InterPro"/>
</dbReference>
<feature type="non-terminal residue" evidence="8">
    <location>
        <position position="1"/>
    </location>
</feature>
<dbReference type="PROSITE" id="PS50850">
    <property type="entry name" value="MFS"/>
    <property type="match status" value="1"/>
</dbReference>
<evidence type="ECO:0000256" key="5">
    <source>
        <dbReference type="ARBA" id="ARBA00023136"/>
    </source>
</evidence>
<evidence type="ECO:0000256" key="4">
    <source>
        <dbReference type="ARBA" id="ARBA00022989"/>
    </source>
</evidence>
<dbReference type="PANTHER" id="PTHR42718:SF9">
    <property type="entry name" value="MAJOR FACILITATOR SUPERFAMILY MULTIDRUG TRANSPORTER MFSC"/>
    <property type="match status" value="1"/>
</dbReference>
<dbReference type="EMBL" id="BARS01003670">
    <property type="protein sequence ID" value="GAF85168.1"/>
    <property type="molecule type" value="Genomic_DNA"/>
</dbReference>
<keyword evidence="4 6" id="KW-1133">Transmembrane helix</keyword>
<feature type="domain" description="Major facilitator superfamily (MFS) profile" evidence="7">
    <location>
        <begin position="41"/>
        <end position="300"/>
    </location>
</feature>
<evidence type="ECO:0000256" key="1">
    <source>
        <dbReference type="ARBA" id="ARBA00004141"/>
    </source>
</evidence>